<dbReference type="GO" id="GO:1990817">
    <property type="term" value="F:poly(A) RNA polymerase activity"/>
    <property type="evidence" value="ECO:0007669"/>
    <property type="project" value="UniProtKB-ARBA"/>
</dbReference>
<feature type="region of interest" description="Disordered" evidence="1">
    <location>
        <begin position="1"/>
        <end position="76"/>
    </location>
</feature>
<dbReference type="Proteomes" id="UP001516023">
    <property type="component" value="Unassembled WGS sequence"/>
</dbReference>
<dbReference type="PANTHER" id="PTHR23092">
    <property type="entry name" value="POLY(A) RNA POLYMERASE"/>
    <property type="match status" value="1"/>
</dbReference>
<dbReference type="Gene3D" id="1.10.1410.10">
    <property type="match status" value="1"/>
</dbReference>
<feature type="region of interest" description="Disordered" evidence="1">
    <location>
        <begin position="92"/>
        <end position="128"/>
    </location>
</feature>
<reference evidence="2 3" key="1">
    <citation type="journal article" date="2020" name="G3 (Bethesda)">
        <title>Improved Reference Genome for Cyclotella cryptica CCMP332, a Model for Cell Wall Morphogenesis, Salinity Adaptation, and Lipid Production in Diatoms (Bacillariophyta).</title>
        <authorList>
            <person name="Roberts W.R."/>
            <person name="Downey K.M."/>
            <person name="Ruck E.C."/>
            <person name="Traller J.C."/>
            <person name="Alverson A.J."/>
        </authorList>
    </citation>
    <scope>NUCLEOTIDE SEQUENCE [LARGE SCALE GENOMIC DNA]</scope>
    <source>
        <strain evidence="2 3">CCMP332</strain>
    </source>
</reference>
<dbReference type="SUPFAM" id="SSF81301">
    <property type="entry name" value="Nucleotidyltransferase"/>
    <property type="match status" value="1"/>
</dbReference>
<feature type="region of interest" description="Disordered" evidence="1">
    <location>
        <begin position="173"/>
        <end position="194"/>
    </location>
</feature>
<evidence type="ECO:0000313" key="2">
    <source>
        <dbReference type="EMBL" id="KAL3777240.1"/>
    </source>
</evidence>
<dbReference type="InterPro" id="IPR045862">
    <property type="entry name" value="Trf4-like"/>
</dbReference>
<sequence length="1035" mass="115667">MSKQTKSNKPTQNGIYGRLPPKTKSRGKEKSVPNSDNQKSLLRTKNKMESAAKKSGLSCSGKSLKLKAKTNHHVAKVSRKTIQERINLVANKKSSKVAKDEKRVGKFSLGCHSKSSSHPPKKKRKSKTERIEFQMNITDSNHDYYLRPENVPWYKAEEQERFQENFTPCREYAKSDSTQNNFRSQDEKEVDDDKERLQLPSDQVLSQFDAEILSFCAYVKLTPSERKARTSFLGHIAGILTSQFSNRGRGVRSYRQLLGCNRNEDSAVDEAKDKVYVEPFGSFATQEVCTFASDVDMCLWGLVEKEEKSNSHVRFVSCDHNDEDEDDMGKAGFLNTNQHSECPLLTESSLLRTMDAIQCAAQGKKPEQPKECVQNENAACRRESDVEKSEGVSNCDNCFFFIDRVGETLEKFEEEQELGRNDPHTKKDSSNCQLQGRSINVDIPTCKEQKGKAHPHLKGNSLEGTFQFVIDVDGVKELGGDVDDLPGFCNEPHDTSHGKEPSVTPKSIQNEKWLEEKPETEEQENSGNETKPIALLEYAPITGTQSQAVNDRCETEVMRPSTLLGKSKDTAIDVDDCSTGDERSEVIIVDDDDSADKLESFYSRHTGNDVDEDSNGSHSSPESFSAKLNGNDSLSVGDNSEGSDLGYGDQFNKGSILELSVTSNTFTGSADGSKQLVKPVFGPTGKTRTRVISVLQGLTNHLRRSSFTNTVECRSRARVPIINCNTRTGFEGDIAIGGHNGVDTSTYALRQVKRFYSFAPIVLVLKVVMVQQGLDKPFTGGLGSYKLYVLVAHHIECHLANGGSDRPSEVLISLLFRYSSVGSPDDKSTTDLEAIRNRDGMISSDDGICDLTPVFRIPDVIEMFRECHERLFDRLLLAEGFDDGECSDNLSYLSSMIDCFRLKEARESSDRRSRLCEDICRPIGRDHPGKVSASRRVGKVFSKHDSGMDPKRPRDFNGSAANKRRRSYNDVPRAQHQKRGPRGGLIPVQRPDLDAMKSIRADPEKELLLRGTKNRKNKKKQARDDALRAFARRSL</sequence>
<feature type="compositionally biased region" description="Basic and acidic residues" evidence="1">
    <location>
        <begin position="491"/>
        <end position="500"/>
    </location>
</feature>
<name>A0ABD3NTW5_9STRA</name>
<feature type="compositionally biased region" description="Basic residues" evidence="1">
    <location>
        <begin position="1012"/>
        <end position="1021"/>
    </location>
</feature>
<dbReference type="AlphaFoldDB" id="A0ABD3NTW5"/>
<feature type="compositionally biased region" description="Basic and acidic residues" evidence="1">
    <location>
        <begin position="184"/>
        <end position="194"/>
    </location>
</feature>
<feature type="compositionally biased region" description="Low complexity" evidence="1">
    <location>
        <begin position="53"/>
        <end position="63"/>
    </location>
</feature>
<evidence type="ECO:0000256" key="1">
    <source>
        <dbReference type="SAM" id="MobiDB-lite"/>
    </source>
</evidence>
<evidence type="ECO:0008006" key="4">
    <source>
        <dbReference type="Google" id="ProtNLM"/>
    </source>
</evidence>
<organism evidence="2 3">
    <name type="scientific">Cyclotella cryptica</name>
    <dbReference type="NCBI Taxonomy" id="29204"/>
    <lineage>
        <taxon>Eukaryota</taxon>
        <taxon>Sar</taxon>
        <taxon>Stramenopiles</taxon>
        <taxon>Ochrophyta</taxon>
        <taxon>Bacillariophyta</taxon>
        <taxon>Coscinodiscophyceae</taxon>
        <taxon>Thalassiosirophycidae</taxon>
        <taxon>Stephanodiscales</taxon>
        <taxon>Stephanodiscaceae</taxon>
        <taxon>Cyclotella</taxon>
    </lineage>
</organism>
<accession>A0ABD3NTW5</accession>
<feature type="compositionally biased region" description="Polar residues" evidence="1">
    <location>
        <begin position="616"/>
        <end position="642"/>
    </location>
</feature>
<feature type="compositionally biased region" description="Basic and acidic residues" evidence="1">
    <location>
        <begin position="991"/>
        <end position="1008"/>
    </location>
</feature>
<feature type="compositionally biased region" description="Polar residues" evidence="1">
    <location>
        <begin position="1"/>
        <end position="14"/>
    </location>
</feature>
<dbReference type="InterPro" id="IPR043519">
    <property type="entry name" value="NT_sf"/>
</dbReference>
<feature type="compositionally biased region" description="Polar residues" evidence="1">
    <location>
        <begin position="32"/>
        <end position="43"/>
    </location>
</feature>
<feature type="region of interest" description="Disordered" evidence="1">
    <location>
        <begin position="941"/>
        <end position="1035"/>
    </location>
</feature>
<feature type="region of interest" description="Disordered" evidence="1">
    <location>
        <begin position="489"/>
        <end position="531"/>
    </location>
</feature>
<feature type="compositionally biased region" description="Basic residues" evidence="1">
    <location>
        <begin position="64"/>
        <end position="76"/>
    </location>
</feature>
<feature type="compositionally biased region" description="Basic and acidic residues" evidence="1">
    <location>
        <begin position="942"/>
        <end position="955"/>
    </location>
</feature>
<dbReference type="SUPFAM" id="SSF81631">
    <property type="entry name" value="PAP/OAS1 substrate-binding domain"/>
    <property type="match status" value="1"/>
</dbReference>
<feature type="region of interest" description="Disordered" evidence="1">
    <location>
        <begin position="414"/>
        <end position="434"/>
    </location>
</feature>
<comment type="caution">
    <text evidence="2">The sequence shown here is derived from an EMBL/GenBank/DDBJ whole genome shotgun (WGS) entry which is preliminary data.</text>
</comment>
<keyword evidence="3" id="KW-1185">Reference proteome</keyword>
<dbReference type="EMBL" id="JABMIG020000457">
    <property type="protein sequence ID" value="KAL3777240.1"/>
    <property type="molecule type" value="Genomic_DNA"/>
</dbReference>
<dbReference type="PANTHER" id="PTHR23092:SF15">
    <property type="entry name" value="INACTIVE NON-CANONICAL POLY(A) RNA POLYMERASE PROTEIN TRF4-2-RELATED"/>
    <property type="match status" value="1"/>
</dbReference>
<feature type="compositionally biased region" description="Basic and acidic residues" evidence="1">
    <location>
        <begin position="414"/>
        <end position="429"/>
    </location>
</feature>
<gene>
    <name evidence="2" type="ORF">HJC23_013221</name>
</gene>
<evidence type="ECO:0000313" key="3">
    <source>
        <dbReference type="Proteomes" id="UP001516023"/>
    </source>
</evidence>
<proteinExistence type="predicted"/>
<protein>
    <recommendedName>
        <fullName evidence="4">PAP-associated domain-containing protein</fullName>
    </recommendedName>
</protein>
<feature type="region of interest" description="Disordered" evidence="1">
    <location>
        <begin position="605"/>
        <end position="647"/>
    </location>
</feature>